<dbReference type="Pfam" id="PF14765">
    <property type="entry name" value="PS-DH"/>
    <property type="match status" value="1"/>
</dbReference>
<dbReference type="VEuPathDB" id="FungiDB:ASPGLDRAFT_128659"/>
<dbReference type="NCBIfam" id="TIGR04532">
    <property type="entry name" value="PT_fungal_PKS"/>
    <property type="match status" value="1"/>
</dbReference>
<dbReference type="Gene3D" id="3.40.47.10">
    <property type="match status" value="1"/>
</dbReference>
<dbReference type="Gene3D" id="2.30.30.40">
    <property type="entry name" value="SH3 Domains"/>
    <property type="match status" value="1"/>
</dbReference>
<evidence type="ECO:0000313" key="13">
    <source>
        <dbReference type="EMBL" id="AJP08202.1"/>
    </source>
</evidence>
<feature type="domain" description="Carrier" evidence="10">
    <location>
        <begin position="1735"/>
        <end position="1809"/>
    </location>
</feature>
<dbReference type="Gene3D" id="3.30.70.3290">
    <property type="match status" value="1"/>
</dbReference>
<dbReference type="InterPro" id="IPR032088">
    <property type="entry name" value="SAT"/>
</dbReference>
<dbReference type="PROSITE" id="PS00606">
    <property type="entry name" value="KS3_1"/>
    <property type="match status" value="1"/>
</dbReference>
<feature type="active site" description="Proton acceptor; for dehydratase activity" evidence="7">
    <location>
        <position position="1417"/>
    </location>
</feature>
<feature type="compositionally biased region" description="Low complexity" evidence="8">
    <location>
        <begin position="1698"/>
        <end position="1711"/>
    </location>
</feature>
<dbReference type="GO" id="GO:0006633">
    <property type="term" value="P:fatty acid biosynthetic process"/>
    <property type="evidence" value="ECO:0007669"/>
    <property type="project" value="InterPro"/>
</dbReference>
<feature type="compositionally biased region" description="Polar residues" evidence="8">
    <location>
        <begin position="158"/>
        <end position="179"/>
    </location>
</feature>
<dbReference type="InterPro" id="IPR009081">
    <property type="entry name" value="PP-bd_ACP"/>
</dbReference>
<dbReference type="PROSITE" id="PS52019">
    <property type="entry name" value="PKS_MFAS_DH"/>
    <property type="match status" value="1"/>
</dbReference>
<dbReference type="Pfam" id="PF00975">
    <property type="entry name" value="Thioesterase"/>
    <property type="match status" value="1"/>
</dbReference>
<dbReference type="PROSITE" id="PS52004">
    <property type="entry name" value="KS3_2"/>
    <property type="match status" value="1"/>
</dbReference>
<feature type="compositionally biased region" description="Low complexity" evidence="8">
    <location>
        <begin position="1814"/>
        <end position="1842"/>
    </location>
</feature>
<dbReference type="FunFam" id="3.40.366.10:FF:000002">
    <property type="entry name" value="Probable polyketide synthase 2"/>
    <property type="match status" value="1"/>
</dbReference>
<dbReference type="PROSITE" id="PS00012">
    <property type="entry name" value="PHOSPHOPANTETHEINE"/>
    <property type="match status" value="1"/>
</dbReference>
<evidence type="ECO:0000256" key="4">
    <source>
        <dbReference type="ARBA" id="ARBA00022679"/>
    </source>
</evidence>
<dbReference type="Pfam" id="PF02801">
    <property type="entry name" value="Ketoacyl-synt_C"/>
    <property type="match status" value="1"/>
</dbReference>
<dbReference type="SMART" id="SM00823">
    <property type="entry name" value="PKS_PP"/>
    <property type="match status" value="2"/>
</dbReference>
<dbReference type="SUPFAM" id="SSF53474">
    <property type="entry name" value="alpha/beta-Hydrolases"/>
    <property type="match status" value="1"/>
</dbReference>
<dbReference type="Pfam" id="PF00550">
    <property type="entry name" value="PP-binding"/>
    <property type="match status" value="2"/>
</dbReference>
<dbReference type="InterPro" id="IPR014031">
    <property type="entry name" value="Ketoacyl_synth_C"/>
</dbReference>
<dbReference type="PROSITE" id="PS50002">
    <property type="entry name" value="SH3"/>
    <property type="match status" value="1"/>
</dbReference>
<dbReference type="SUPFAM" id="SSF50044">
    <property type="entry name" value="SH3-domain"/>
    <property type="match status" value="1"/>
</dbReference>
<dbReference type="Gene3D" id="1.10.1200.10">
    <property type="entry name" value="ACP-like"/>
    <property type="match status" value="2"/>
</dbReference>
<dbReference type="SMART" id="SM00827">
    <property type="entry name" value="PKS_AT"/>
    <property type="match status" value="1"/>
</dbReference>
<sequence>MAPAAPQLPPRFPCWCRAVYSWGGETKRDLGFVEGDLIECLNAGDGQWWMGRLRRDRRMAGLFPSNFVEVLGEDFVPVNRPTSPMVKAGPSPITNPTAAPKKQKTVFRKPFQAHKEALAPSGDLTRNNTTLNSFTASSIPQTPPRNGSLPRSVKPLRTPTSLTKQQSSLSKAPSQSTGPPSRAVSYYGDLGHAHPSGSDSAIIGLCTGLLPSTAVSCSKTVGELIPVAVETVVLALRLGLCVHSVRKLVDRGTSSSSSWSALVSGISEGEALDKIREFSSQKAIPPSSQPYVSAVSTNGVTISAPPSTLDQLIQTSLSKDHKPVRAPIHGPYHAAHLYDKRDVERVLESWPKDTFSSYVPQIPVLSSNTGSSIEAETIDALLRASVDEILLRQLCWDKVTGSCVSRLKGTACSICTLVPISSSAIQSLHTTLKKAGITNLDVNSALGDIPNEPNGLSTTGRSEHSKIAIIGYSGRFPEATDPEKFWDLLYKGLDVHREVPADRWDIKTHVDPTGKTRNTSKIPYGCWINEPGLFDSRFFNMSPREALQADPAQRIALLTAYEALEMAGFVPDSTPSTQKNRVGIFYGMTSDDYREINSGQDIDTYFIPGGNRAFTPGRINYFFKFSGPSVSVDTACSSSLAAIHMACNSIWRNDCDSALAGGVNVLTNPDNHAGLDRGHFLSTTGNCNTFDDSADGYCRADGVGTVILKRLEDAQADNDPIMGIINGAYTNHSAESVSITRPHSGAQAFIFDKLLNECNVDSKDVSYIEMHGTGTQAGDAVEMQSVLETFAPDYRRGPTQSLHLGSAKANIGHGESASGVTALIKVLLMMQKNQIPPHCGIKTKINHNFPTDLQQRNVHIAFQPTPWNRPQSGKRMTFVNNFSAAGGNTALLLEDGPEAIQRDVQDPRDVHMVTVSARSQSALRNNINALVKYIENSASSFEVNEPNLLANLSYTTTARRFHHSFRVAATGSSLKELSENLAATAHPESFTPVPANAPNAGFVFTGQGAQYTGMGKQLYESCAEFRIAIQHFDHIAQSQGLPSVLPLVDGSVPVEELSPIVVQLGTTCVQMALADHWISLGVEPAFVIGHSLGDYASLNVAGVLTPSDTIYLCGRRAQLLTEQCKIGTHAMLAVKAPLLQLKEHMDEAVHEFACINGPAETVISGLNDDIDNLAQKLSGATIKSTKLKVPFAFHSSQVEPILAGLEEVAQGVTFNKPSIPFVSALLGEVISESNSDVLGAKYLARHCRETVNFLGALEATRHGKLMNDKTVWVEIGSHTVCSGMVKATLGPQTTTVASLRREENTWKVLAKSLSAVYLAGIDLHWRQYHQAFSSLHQVLRLPAYNWDLKNYWIPYTNNFCLTKGTPASAPVEAAPEFTYLTTAAQKIIESRNDKTTATVVIENSVADPELNRVIQGHKVNGAALCPSSLYADIAQTLGEYLIEKYKPEFKGTGLDVCDVAITKPLIAKTGQELFRVSATANWEGKNVNLQVYSVNSDGKKILEHGTLLVKFFDCSAVQLEWKRQTYLIKRSIERLQESAEEGDAHRMKRGMVYKLFAALVDYDDNFRSIREVILDSEQSEATALVKFHAPPGNFHRNPFWIDSCGHLSGFVMNANDATDSKNQVFVNHGWDSMRCVKKFLPDVTYRTYVRMQPWQNSIWAGDVWIFDDSDEVVAVFGCVRFQALPRKILDTVLPPAGAAKPAASKPAQRAPVDVKKSNAGVEKKARPQSAKPSGPSLTTRALSILASEVGLSESEMSDDMVFGDYGVDSLLSLTVTGRYREELDLDLESSVFIDQPTVKDFKRFAAQMSPADTSEGSPSESDSSSVHGDSSSTEPSSAGSPGLISPPNEKVSQVEMNDSLKEIKTILMEEIGVSEDEITPEANLGEMGMDSLLSLTALGRIRETLDLDLPGDFFIECQTLDDIATVLDLKPKQAPAPVPVSEPIKFPEPVQDMTPKASSSTEIQHPPATSILLQGNPKTATSTLFLFPDGSGSTTSYATIPGVSPDVCVYGLNCPYMKTPENLKFGLDEITKPYVKEIRRRQPKGPHSFGGWSAGGVCAYDAARYLILEEGEQVDRLLLLDSPFPIGLEKLPPRLYSFFNSIGLFGDGKTPPPKWLLPHFLSFIDSLDAYKAVPLPFTDPSLGKKIPKTFLVWAKDGVCPNEDSPYPPPAEDGSPDPREMTWLLNNRTDLGPNKWDTLVGPENVGGITVIEGANHFTMTQGEAGKESAKFMANAMAN</sequence>
<feature type="domain" description="Ketosynthase family 3 (KS3)" evidence="11">
    <location>
        <begin position="464"/>
        <end position="895"/>
    </location>
</feature>
<dbReference type="SMART" id="SM00825">
    <property type="entry name" value="PKS_KS"/>
    <property type="match status" value="1"/>
</dbReference>
<dbReference type="Pfam" id="PF16073">
    <property type="entry name" value="SAT"/>
    <property type="match status" value="1"/>
</dbReference>
<dbReference type="FunFam" id="2.30.30.40:FF:000168">
    <property type="entry name" value="SH3 domain protein (Cyk3)"/>
    <property type="match status" value="1"/>
</dbReference>
<organism evidence="13">
    <name type="scientific">Aspergillus glaucus</name>
    <name type="common">Eurotium herbariorum</name>
    <dbReference type="NCBI Taxonomy" id="41413"/>
    <lineage>
        <taxon>Eukaryota</taxon>
        <taxon>Fungi</taxon>
        <taxon>Dikarya</taxon>
        <taxon>Ascomycota</taxon>
        <taxon>Pezizomycotina</taxon>
        <taxon>Eurotiomycetes</taxon>
        <taxon>Eurotiomycetidae</taxon>
        <taxon>Eurotiales</taxon>
        <taxon>Aspergillaceae</taxon>
        <taxon>Aspergillus</taxon>
        <taxon>Aspergillus subgen. Aspergillus</taxon>
    </lineage>
</organism>
<dbReference type="Pfam" id="PF22621">
    <property type="entry name" value="CurL-like_PKS_C"/>
    <property type="match status" value="1"/>
</dbReference>
<dbReference type="GO" id="GO:0031177">
    <property type="term" value="F:phosphopantetheine binding"/>
    <property type="evidence" value="ECO:0007669"/>
    <property type="project" value="InterPro"/>
</dbReference>
<dbReference type="InterPro" id="IPR029058">
    <property type="entry name" value="AB_hydrolase_fold"/>
</dbReference>
<protein>
    <submittedName>
        <fullName evidence="13">Polyketide synthase</fullName>
    </submittedName>
</protein>
<feature type="region of interest" description="Disordered" evidence="8">
    <location>
        <begin position="1808"/>
        <end position="1853"/>
    </location>
</feature>
<dbReference type="Pfam" id="PF00698">
    <property type="entry name" value="Acyl_transf_1"/>
    <property type="match status" value="1"/>
</dbReference>
<keyword evidence="4" id="KW-0808">Transferase</keyword>
<dbReference type="InterPro" id="IPR020841">
    <property type="entry name" value="PKS_Beta-ketoAc_synthase_dom"/>
</dbReference>
<dbReference type="InterPro" id="IPR016036">
    <property type="entry name" value="Malonyl_transacylase_ACP-bd"/>
</dbReference>
<feature type="region of interest" description="Disordered" evidence="8">
    <location>
        <begin position="1698"/>
        <end position="1737"/>
    </location>
</feature>
<dbReference type="GO" id="GO:0044550">
    <property type="term" value="P:secondary metabolite biosynthetic process"/>
    <property type="evidence" value="ECO:0007669"/>
    <property type="project" value="TreeGrafter"/>
</dbReference>
<dbReference type="PANTHER" id="PTHR43775">
    <property type="entry name" value="FATTY ACID SYNTHASE"/>
    <property type="match status" value="1"/>
</dbReference>
<dbReference type="EMBL" id="KJ713977">
    <property type="protein sequence ID" value="AJP08202.1"/>
    <property type="molecule type" value="Genomic_DNA"/>
</dbReference>
<keyword evidence="5" id="KW-0677">Repeat</keyword>
<dbReference type="InterPro" id="IPR001031">
    <property type="entry name" value="Thioesterase"/>
</dbReference>
<dbReference type="FunFam" id="3.10.129.110:FF:000001">
    <property type="entry name" value="Sterigmatocystin biosynthesis polyketide synthase"/>
    <property type="match status" value="1"/>
</dbReference>
<dbReference type="InterPro" id="IPR042104">
    <property type="entry name" value="PKS_dehydratase_sf"/>
</dbReference>
<feature type="region of interest" description="N-terminal hotdog fold" evidence="7">
    <location>
        <begin position="1385"/>
        <end position="1516"/>
    </location>
</feature>
<name>A0A0U1Z2K7_ASPGL</name>
<dbReference type="InterPro" id="IPR016035">
    <property type="entry name" value="Acyl_Trfase/lysoPLipase"/>
</dbReference>
<dbReference type="InterPro" id="IPR049551">
    <property type="entry name" value="PKS_DH_C"/>
</dbReference>
<evidence type="ECO:0000259" key="12">
    <source>
        <dbReference type="PROSITE" id="PS52019"/>
    </source>
</evidence>
<keyword evidence="2" id="KW-0596">Phosphopantetheine</keyword>
<dbReference type="SMART" id="SM00326">
    <property type="entry name" value="SH3"/>
    <property type="match status" value="1"/>
</dbReference>
<dbReference type="InterPro" id="IPR006162">
    <property type="entry name" value="Ppantetheine_attach_site"/>
</dbReference>
<evidence type="ECO:0000256" key="7">
    <source>
        <dbReference type="PROSITE-ProRule" id="PRU01363"/>
    </source>
</evidence>
<dbReference type="PROSITE" id="PS50075">
    <property type="entry name" value="CARRIER"/>
    <property type="match status" value="2"/>
</dbReference>
<dbReference type="FunFam" id="3.40.50.1820:FF:000116">
    <property type="entry name" value="Sterigmatocystin biosynthesis polyketide synthase"/>
    <property type="match status" value="1"/>
</dbReference>
<dbReference type="Pfam" id="PF07653">
    <property type="entry name" value="SH3_2"/>
    <property type="match status" value="1"/>
</dbReference>
<feature type="region of interest" description="Disordered" evidence="8">
    <location>
        <begin position="1937"/>
        <end position="1963"/>
    </location>
</feature>
<feature type="compositionally biased region" description="Polar residues" evidence="8">
    <location>
        <begin position="124"/>
        <end position="140"/>
    </location>
</feature>
<feature type="domain" description="Carrier" evidence="10">
    <location>
        <begin position="1854"/>
        <end position="1931"/>
    </location>
</feature>
<dbReference type="InterPro" id="IPR030918">
    <property type="entry name" value="PT_fungal_PKS"/>
</dbReference>
<feature type="region of interest" description="Disordered" evidence="8">
    <location>
        <begin position="115"/>
        <end position="189"/>
    </location>
</feature>
<dbReference type="SUPFAM" id="SSF47336">
    <property type="entry name" value="ACP-like"/>
    <property type="match status" value="2"/>
</dbReference>
<accession>A0A0U1Z2K7</accession>
<evidence type="ECO:0000256" key="1">
    <source>
        <dbReference type="ARBA" id="ARBA00022443"/>
    </source>
</evidence>
<dbReference type="VEuPathDB" id="FungiDB:ASPGLDRAFT_48542"/>
<dbReference type="InterPro" id="IPR001452">
    <property type="entry name" value="SH3_domain"/>
</dbReference>
<feature type="domain" description="SH3" evidence="9">
    <location>
        <begin position="11"/>
        <end position="73"/>
    </location>
</feature>
<evidence type="ECO:0000256" key="5">
    <source>
        <dbReference type="ARBA" id="ARBA00022737"/>
    </source>
</evidence>
<reference evidence="13" key="1">
    <citation type="journal article" date="2014" name="Hua Dong Li Gong Da Xue Xue Bao Zi Ran Ke Xue Ban">
        <title>Cloning and Functional Analysis of Fungal Polyketide Synthase Gene from Marine Aspergillus glaucus.</title>
        <authorList>
            <person name="Li X."/>
            <person name="Cai M."/>
            <person name="Hu W."/>
            <person name="Li J."/>
            <person name="Zhou X."/>
            <person name="Zhang Y."/>
        </authorList>
    </citation>
    <scope>NUCLEOTIDE SEQUENCE</scope>
    <source>
        <strain evidence="13">HB1-19</strain>
    </source>
</reference>
<dbReference type="Pfam" id="PF00109">
    <property type="entry name" value="ketoacyl-synt"/>
    <property type="match status" value="1"/>
</dbReference>
<dbReference type="Gene3D" id="3.40.50.1820">
    <property type="entry name" value="alpha/beta hydrolase"/>
    <property type="match status" value="1"/>
</dbReference>
<feature type="compositionally biased region" description="Basic and acidic residues" evidence="8">
    <location>
        <begin position="1712"/>
        <end position="1725"/>
    </location>
</feature>
<dbReference type="InterPro" id="IPR049900">
    <property type="entry name" value="PKS_mFAS_DH"/>
</dbReference>
<dbReference type="SUPFAM" id="SSF55048">
    <property type="entry name" value="Probable ACP-binding domain of malonyl-CoA ACP transacylase"/>
    <property type="match status" value="1"/>
</dbReference>
<dbReference type="Gene3D" id="3.40.366.10">
    <property type="entry name" value="Malonyl-Coenzyme A Acyl Carrier Protein, domain 2"/>
    <property type="match status" value="1"/>
</dbReference>
<dbReference type="CDD" id="cd11889">
    <property type="entry name" value="SH3_Cyk3p-like"/>
    <property type="match status" value="1"/>
</dbReference>
<dbReference type="InterPro" id="IPR018201">
    <property type="entry name" value="Ketoacyl_synth_AS"/>
</dbReference>
<feature type="domain" description="PKS/mFAS DH" evidence="12">
    <location>
        <begin position="1385"/>
        <end position="1690"/>
    </location>
</feature>
<dbReference type="InterPro" id="IPR020806">
    <property type="entry name" value="PKS_PP-bd"/>
</dbReference>
<evidence type="ECO:0000259" key="11">
    <source>
        <dbReference type="PROSITE" id="PS52004"/>
    </source>
</evidence>
<dbReference type="SUPFAM" id="SSF52151">
    <property type="entry name" value="FabD/lysophospholipase-like"/>
    <property type="match status" value="1"/>
</dbReference>
<dbReference type="InterPro" id="IPR036028">
    <property type="entry name" value="SH3-like_dom_sf"/>
</dbReference>
<dbReference type="PANTHER" id="PTHR43775:SF45">
    <property type="entry name" value="CONIDIAL PIGMENT POLYKETIDE SYNTHASE ALB1"/>
    <property type="match status" value="1"/>
</dbReference>
<evidence type="ECO:0000256" key="3">
    <source>
        <dbReference type="ARBA" id="ARBA00022553"/>
    </source>
</evidence>
<dbReference type="InterPro" id="IPR036736">
    <property type="entry name" value="ACP-like_sf"/>
</dbReference>
<dbReference type="Gene3D" id="3.10.129.110">
    <property type="entry name" value="Polyketide synthase dehydratase"/>
    <property type="match status" value="1"/>
</dbReference>
<evidence type="ECO:0000259" key="10">
    <source>
        <dbReference type="PROSITE" id="PS50075"/>
    </source>
</evidence>
<feature type="active site" description="Proton donor; for dehydratase activity" evidence="7">
    <location>
        <position position="1602"/>
    </location>
</feature>
<dbReference type="InterPro" id="IPR014043">
    <property type="entry name" value="Acyl_transferase_dom"/>
</dbReference>
<dbReference type="InterPro" id="IPR050091">
    <property type="entry name" value="PKS_NRPS_Biosynth_Enz"/>
</dbReference>
<dbReference type="InterPro" id="IPR001227">
    <property type="entry name" value="Ac_transferase_dom_sf"/>
</dbReference>
<evidence type="ECO:0000256" key="8">
    <source>
        <dbReference type="SAM" id="MobiDB-lite"/>
    </source>
</evidence>
<dbReference type="CDD" id="cd00833">
    <property type="entry name" value="PKS"/>
    <property type="match status" value="1"/>
</dbReference>
<dbReference type="FunFam" id="3.40.47.10:FF:000031">
    <property type="entry name" value="Sterigmatocystin biosynthesis polyketide synthase"/>
    <property type="match status" value="1"/>
</dbReference>
<feature type="region of interest" description="C-terminal hotdog fold" evidence="7">
    <location>
        <begin position="1544"/>
        <end position="1690"/>
    </location>
</feature>
<evidence type="ECO:0000256" key="6">
    <source>
        <dbReference type="PROSITE-ProRule" id="PRU00192"/>
    </source>
</evidence>
<proteinExistence type="predicted"/>
<keyword evidence="3" id="KW-0597">Phosphoprotein</keyword>
<evidence type="ECO:0000259" key="9">
    <source>
        <dbReference type="PROSITE" id="PS50002"/>
    </source>
</evidence>
<evidence type="ECO:0000256" key="2">
    <source>
        <dbReference type="ARBA" id="ARBA00022450"/>
    </source>
</evidence>
<dbReference type="GO" id="GO:0004315">
    <property type="term" value="F:3-oxoacyl-[acyl-carrier-protein] synthase activity"/>
    <property type="evidence" value="ECO:0007669"/>
    <property type="project" value="InterPro"/>
</dbReference>
<dbReference type="FunFam" id="1.10.1200.10:FF:000011">
    <property type="entry name" value="Sterigmatocystin biosynthesis polyketide synthase"/>
    <property type="match status" value="2"/>
</dbReference>
<dbReference type="InterPro" id="IPR035553">
    <property type="entry name" value="Cyk3_SH3"/>
</dbReference>
<dbReference type="InterPro" id="IPR016039">
    <property type="entry name" value="Thiolase-like"/>
</dbReference>
<dbReference type="SUPFAM" id="SSF53901">
    <property type="entry name" value="Thiolase-like"/>
    <property type="match status" value="1"/>
</dbReference>
<dbReference type="GO" id="GO:0004312">
    <property type="term" value="F:fatty acid synthase activity"/>
    <property type="evidence" value="ECO:0007669"/>
    <property type="project" value="TreeGrafter"/>
</dbReference>
<dbReference type="InterPro" id="IPR014030">
    <property type="entry name" value="Ketoacyl_synth_N"/>
</dbReference>
<keyword evidence="1 6" id="KW-0728">SH3 domain</keyword>